<organism evidence="2 3">
    <name type="scientific">Dreissena polymorpha</name>
    <name type="common">Zebra mussel</name>
    <name type="synonym">Mytilus polymorpha</name>
    <dbReference type="NCBI Taxonomy" id="45954"/>
    <lineage>
        <taxon>Eukaryota</taxon>
        <taxon>Metazoa</taxon>
        <taxon>Spiralia</taxon>
        <taxon>Lophotrochozoa</taxon>
        <taxon>Mollusca</taxon>
        <taxon>Bivalvia</taxon>
        <taxon>Autobranchia</taxon>
        <taxon>Heteroconchia</taxon>
        <taxon>Euheterodonta</taxon>
        <taxon>Imparidentia</taxon>
        <taxon>Neoheterodontei</taxon>
        <taxon>Myida</taxon>
        <taxon>Dreissenoidea</taxon>
        <taxon>Dreissenidae</taxon>
        <taxon>Dreissena</taxon>
    </lineage>
</organism>
<evidence type="ECO:0000256" key="1">
    <source>
        <dbReference type="SAM" id="MobiDB-lite"/>
    </source>
</evidence>
<keyword evidence="3" id="KW-1185">Reference proteome</keyword>
<evidence type="ECO:0000313" key="3">
    <source>
        <dbReference type="Proteomes" id="UP000828390"/>
    </source>
</evidence>
<comment type="caution">
    <text evidence="2">The sequence shown here is derived from an EMBL/GenBank/DDBJ whole genome shotgun (WGS) entry which is preliminary data.</text>
</comment>
<reference evidence="2" key="1">
    <citation type="journal article" date="2019" name="bioRxiv">
        <title>The Genome of the Zebra Mussel, Dreissena polymorpha: A Resource for Invasive Species Research.</title>
        <authorList>
            <person name="McCartney M.A."/>
            <person name="Auch B."/>
            <person name="Kono T."/>
            <person name="Mallez S."/>
            <person name="Zhang Y."/>
            <person name="Obille A."/>
            <person name="Becker A."/>
            <person name="Abrahante J.E."/>
            <person name="Garbe J."/>
            <person name="Badalamenti J.P."/>
            <person name="Herman A."/>
            <person name="Mangelson H."/>
            <person name="Liachko I."/>
            <person name="Sullivan S."/>
            <person name="Sone E.D."/>
            <person name="Koren S."/>
            <person name="Silverstein K.A.T."/>
            <person name="Beckman K.B."/>
            <person name="Gohl D.M."/>
        </authorList>
    </citation>
    <scope>NUCLEOTIDE SEQUENCE</scope>
    <source>
        <strain evidence="2">Duluth1</strain>
        <tissue evidence="2">Whole animal</tissue>
    </source>
</reference>
<reference evidence="2" key="2">
    <citation type="submission" date="2020-11" db="EMBL/GenBank/DDBJ databases">
        <authorList>
            <person name="McCartney M.A."/>
            <person name="Auch B."/>
            <person name="Kono T."/>
            <person name="Mallez S."/>
            <person name="Becker A."/>
            <person name="Gohl D.M."/>
            <person name="Silverstein K.A.T."/>
            <person name="Koren S."/>
            <person name="Bechman K.B."/>
            <person name="Herman A."/>
            <person name="Abrahante J.E."/>
            <person name="Garbe J."/>
        </authorList>
    </citation>
    <scope>NUCLEOTIDE SEQUENCE</scope>
    <source>
        <strain evidence="2">Duluth1</strain>
        <tissue evidence="2">Whole animal</tissue>
    </source>
</reference>
<feature type="region of interest" description="Disordered" evidence="1">
    <location>
        <begin position="185"/>
        <end position="205"/>
    </location>
</feature>
<dbReference type="EMBL" id="JAIWYP010000011">
    <property type="protein sequence ID" value="KAH3736524.1"/>
    <property type="molecule type" value="Genomic_DNA"/>
</dbReference>
<gene>
    <name evidence="2" type="ORF">DPMN_043094</name>
</gene>
<evidence type="ECO:0000313" key="2">
    <source>
        <dbReference type="EMBL" id="KAH3736524.1"/>
    </source>
</evidence>
<sequence>MSTLVNMNTSVKQLTQKTSALMRLSPDLLFVGVYSAITFQPLALMDRENVQINRDNNGIDFENFHIAITSNQIRAIIAHIVSSSSALTRIDVAGLNFLCLRLKSNASLTGTSNFNVDHHNRKCLQESCDHLYEVTGHHFSIEDLEKHPLPIQMSAMLKYDCVVVGLCNTTSSSLKLVQEIVEQPMEDPTFPKQQDDRREQQSSRGTEFCEDWHTATFQSVKAFKMIGSFTSFVTKESDKSPLTENIVFNVVADE</sequence>
<protein>
    <submittedName>
        <fullName evidence="2">Uncharacterized protein</fullName>
    </submittedName>
</protein>
<name>A0A9D4HXH8_DREPO</name>
<accession>A0A9D4HXH8</accession>
<dbReference type="Proteomes" id="UP000828390">
    <property type="component" value="Unassembled WGS sequence"/>
</dbReference>
<proteinExistence type="predicted"/>
<dbReference type="AlphaFoldDB" id="A0A9D4HXH8"/>